<reference evidence="11" key="2">
    <citation type="journal article" date="2019" name="BMC Genomics">
        <title>De novo transcriptome assembly of the cubomedusa Tripedalia cystophora, including the analysis of a set of genes involved in peptidergic neurotransmission.</title>
        <authorList>
            <person name="Nielsen S.K."/>
            <person name="Koch T.L."/>
            <person name="Hauser F."/>
            <person name="Garm A."/>
            <person name="Grimmelikhuijzen C.J."/>
        </authorList>
    </citation>
    <scope>NUCLEOTIDE SEQUENCE</scope>
</reference>
<keyword evidence="6 8" id="KW-0675">Receptor</keyword>
<feature type="transmembrane region" description="Helical" evidence="9">
    <location>
        <begin position="197"/>
        <end position="220"/>
    </location>
</feature>
<proteinExistence type="evidence at transcript level"/>
<dbReference type="GO" id="GO:0016020">
    <property type="term" value="C:membrane"/>
    <property type="evidence" value="ECO:0007669"/>
    <property type="project" value="UniProtKB-SubCell"/>
</dbReference>
<dbReference type="Pfam" id="PF00001">
    <property type="entry name" value="7tm_1"/>
    <property type="match status" value="1"/>
</dbReference>
<evidence type="ECO:0000256" key="9">
    <source>
        <dbReference type="SAM" id="Phobius"/>
    </source>
</evidence>
<dbReference type="Gene3D" id="1.20.1070.10">
    <property type="entry name" value="Rhodopsin 7-helix transmembrane proteins"/>
    <property type="match status" value="1"/>
</dbReference>
<dbReference type="PROSITE" id="PS00237">
    <property type="entry name" value="G_PROTEIN_RECEP_F1_1"/>
    <property type="match status" value="1"/>
</dbReference>
<feature type="transmembrane region" description="Helical" evidence="9">
    <location>
        <begin position="108"/>
        <end position="129"/>
    </location>
</feature>
<evidence type="ECO:0000256" key="6">
    <source>
        <dbReference type="ARBA" id="ARBA00023170"/>
    </source>
</evidence>
<keyword evidence="7 8" id="KW-0807">Transducer</keyword>
<keyword evidence="5 9" id="KW-0472">Membrane</keyword>
<dbReference type="InterPro" id="IPR000276">
    <property type="entry name" value="GPCR_Rhodpsn"/>
</dbReference>
<evidence type="ECO:0000256" key="4">
    <source>
        <dbReference type="ARBA" id="ARBA00023040"/>
    </source>
</evidence>
<feature type="transmembrane region" description="Helical" evidence="9">
    <location>
        <begin position="150"/>
        <end position="172"/>
    </location>
</feature>
<dbReference type="PANTHER" id="PTHR24240">
    <property type="entry name" value="OPSIN"/>
    <property type="match status" value="1"/>
</dbReference>
<feature type="transmembrane region" description="Helical" evidence="9">
    <location>
        <begin position="70"/>
        <end position="88"/>
    </location>
</feature>
<feature type="domain" description="G-protein coupled receptors family 1 profile" evidence="10">
    <location>
        <begin position="50"/>
        <end position="310"/>
    </location>
</feature>
<feature type="transmembrane region" description="Helical" evidence="9">
    <location>
        <begin position="32"/>
        <end position="58"/>
    </location>
</feature>
<keyword evidence="2 8" id="KW-0812">Transmembrane</keyword>
<name>A0A4D5XWB3_TRICY</name>
<dbReference type="PROSITE" id="PS50262">
    <property type="entry name" value="G_PROTEIN_RECEP_F1_2"/>
    <property type="match status" value="1"/>
</dbReference>
<evidence type="ECO:0000256" key="7">
    <source>
        <dbReference type="ARBA" id="ARBA00023224"/>
    </source>
</evidence>
<organism evidence="11">
    <name type="scientific">Tripedalia cystophora</name>
    <name type="common">Mangrove box jellyfish</name>
    <dbReference type="NCBI Taxonomy" id="6141"/>
    <lineage>
        <taxon>Eukaryota</taxon>
        <taxon>Metazoa</taxon>
        <taxon>Cnidaria</taxon>
        <taxon>Cubozoa</taxon>
        <taxon>Carybdeida</taxon>
        <taxon>Tripedaliidae</taxon>
        <taxon>Tripedalia</taxon>
    </lineage>
</organism>
<evidence type="ECO:0000256" key="1">
    <source>
        <dbReference type="ARBA" id="ARBA00004141"/>
    </source>
</evidence>
<protein>
    <submittedName>
        <fullName evidence="11">Opsin-like protein</fullName>
    </submittedName>
</protein>
<keyword evidence="3 9" id="KW-1133">Transmembrane helix</keyword>
<dbReference type="InterPro" id="IPR050125">
    <property type="entry name" value="GPCR_opsins"/>
</dbReference>
<reference evidence="11" key="1">
    <citation type="submission" date="2018-07" db="EMBL/GenBank/DDBJ databases">
        <authorList>
            <person name="Nielsen S.K.D."/>
            <person name="Koch T.L."/>
            <person name="Hauser F."/>
            <person name="Garm A.L."/>
            <person name="Grimmelikhuijzen C.J.P."/>
        </authorList>
    </citation>
    <scope>NUCLEOTIDE SEQUENCE</scope>
</reference>
<dbReference type="InterPro" id="IPR017452">
    <property type="entry name" value="GPCR_Rhodpsn_7TM"/>
</dbReference>
<evidence type="ECO:0000259" key="10">
    <source>
        <dbReference type="PROSITE" id="PS50262"/>
    </source>
</evidence>
<sequence length="329" mass="36411">MADHGRNTTSNDTNPISKIPLDDFDPQRFYNFYTFMGSFIAGSACCSFLLNGLVIAVLIKYIRTITNTNIIVLSMSCANILIPLLGSPLSATSSLMRKWQFGNGGCTWYGFINTLSGISGIYHLTFLSFERFITIVLPLKRDTILSTKNIYIGLGILWVAAIGVAGAPVFGWCEYIKEGVRTSCSVAWSSKENMNVFSYNLFMIFTVFLLPMLVIIYCNYRFIKEVSIMSTRARGLQGGDSEMTASASKAEKQLTIMVITMIIAFNIAWLPYTVVSMVFLTGYGDVVGPMGASVPSVFAKTSVIYNPVIYCLLNRSFRKMLCGNSVEPE</sequence>
<comment type="subcellular location">
    <subcellularLocation>
        <location evidence="1">Membrane</location>
        <topology evidence="1">Multi-pass membrane protein</topology>
    </subcellularLocation>
</comment>
<accession>A0A4D5XWB3</accession>
<evidence type="ECO:0000313" key="11">
    <source>
        <dbReference type="EMBL" id="QBS47880.1"/>
    </source>
</evidence>
<evidence type="ECO:0000256" key="8">
    <source>
        <dbReference type="RuleBase" id="RU000688"/>
    </source>
</evidence>
<dbReference type="EMBL" id="MH644105">
    <property type="protein sequence ID" value="QBS47880.1"/>
    <property type="molecule type" value="mRNA"/>
</dbReference>
<dbReference type="GO" id="GO:0004930">
    <property type="term" value="F:G protein-coupled receptor activity"/>
    <property type="evidence" value="ECO:0007669"/>
    <property type="project" value="UniProtKB-KW"/>
</dbReference>
<feature type="transmembrane region" description="Helical" evidence="9">
    <location>
        <begin position="292"/>
        <end position="313"/>
    </location>
</feature>
<keyword evidence="4 8" id="KW-0297">G-protein coupled receptor</keyword>
<evidence type="ECO:0000256" key="3">
    <source>
        <dbReference type="ARBA" id="ARBA00022989"/>
    </source>
</evidence>
<dbReference type="CDD" id="cd14969">
    <property type="entry name" value="7tmA_Opsins_type2_animals"/>
    <property type="match status" value="1"/>
</dbReference>
<feature type="transmembrane region" description="Helical" evidence="9">
    <location>
        <begin position="254"/>
        <end position="272"/>
    </location>
</feature>
<comment type="similarity">
    <text evidence="8">Belongs to the G-protein coupled receptor 1 family.</text>
</comment>
<dbReference type="PRINTS" id="PR00237">
    <property type="entry name" value="GPCRRHODOPSN"/>
</dbReference>
<dbReference type="AlphaFoldDB" id="A0A4D5XWB3"/>
<dbReference type="SUPFAM" id="SSF81321">
    <property type="entry name" value="Family A G protein-coupled receptor-like"/>
    <property type="match status" value="1"/>
</dbReference>
<evidence type="ECO:0000256" key="5">
    <source>
        <dbReference type="ARBA" id="ARBA00023136"/>
    </source>
</evidence>
<evidence type="ECO:0000256" key="2">
    <source>
        <dbReference type="ARBA" id="ARBA00022692"/>
    </source>
</evidence>